<gene>
    <name evidence="8" type="ORF">ACFSJD_34535</name>
</gene>
<evidence type="ECO:0000256" key="5">
    <source>
        <dbReference type="ARBA" id="ARBA00023136"/>
    </source>
</evidence>
<evidence type="ECO:0000256" key="6">
    <source>
        <dbReference type="SAM" id="Phobius"/>
    </source>
</evidence>
<feature type="transmembrane region" description="Helical" evidence="6">
    <location>
        <begin position="113"/>
        <end position="135"/>
    </location>
</feature>
<feature type="transmembrane region" description="Helical" evidence="6">
    <location>
        <begin position="291"/>
        <end position="309"/>
    </location>
</feature>
<evidence type="ECO:0000259" key="7">
    <source>
        <dbReference type="PROSITE" id="PS50850"/>
    </source>
</evidence>
<reference evidence="9" key="1">
    <citation type="journal article" date="2019" name="Int. J. Syst. Evol. Microbiol.">
        <title>The Global Catalogue of Microorganisms (GCM) 10K type strain sequencing project: providing services to taxonomists for standard genome sequencing and annotation.</title>
        <authorList>
            <consortium name="The Broad Institute Genomics Platform"/>
            <consortium name="The Broad Institute Genome Sequencing Center for Infectious Disease"/>
            <person name="Wu L."/>
            <person name="Ma J."/>
        </authorList>
    </citation>
    <scope>NUCLEOTIDE SEQUENCE [LARGE SCALE GENOMIC DNA]</scope>
    <source>
        <strain evidence="9">CCM 7043</strain>
    </source>
</reference>
<evidence type="ECO:0000256" key="3">
    <source>
        <dbReference type="ARBA" id="ARBA00022692"/>
    </source>
</evidence>
<dbReference type="InterPro" id="IPR020846">
    <property type="entry name" value="MFS_dom"/>
</dbReference>
<comment type="subcellular location">
    <subcellularLocation>
        <location evidence="1">Cell membrane</location>
        <topology evidence="1">Multi-pass membrane protein</topology>
    </subcellularLocation>
</comment>
<dbReference type="EMBL" id="JBHUCO010000047">
    <property type="protein sequence ID" value="MFD1522655.1"/>
    <property type="molecule type" value="Genomic_DNA"/>
</dbReference>
<protein>
    <submittedName>
        <fullName evidence="8">MFS transporter</fullName>
    </submittedName>
</protein>
<dbReference type="Gene3D" id="1.20.1250.20">
    <property type="entry name" value="MFS general substrate transporter like domains"/>
    <property type="match status" value="2"/>
</dbReference>
<dbReference type="InterPro" id="IPR036259">
    <property type="entry name" value="MFS_trans_sf"/>
</dbReference>
<dbReference type="Proteomes" id="UP001597114">
    <property type="component" value="Unassembled WGS sequence"/>
</dbReference>
<keyword evidence="9" id="KW-1185">Reference proteome</keyword>
<evidence type="ECO:0000256" key="2">
    <source>
        <dbReference type="ARBA" id="ARBA00022448"/>
    </source>
</evidence>
<feature type="transmembrane region" description="Helical" evidence="6">
    <location>
        <begin position="182"/>
        <end position="205"/>
    </location>
</feature>
<feature type="transmembrane region" description="Helical" evidence="6">
    <location>
        <begin position="56"/>
        <end position="73"/>
    </location>
</feature>
<feature type="transmembrane region" description="Helical" evidence="6">
    <location>
        <begin position="371"/>
        <end position="388"/>
    </location>
</feature>
<dbReference type="CDD" id="cd17319">
    <property type="entry name" value="MFS_ExuT_GudP_like"/>
    <property type="match status" value="1"/>
</dbReference>
<evidence type="ECO:0000256" key="1">
    <source>
        <dbReference type="ARBA" id="ARBA00004651"/>
    </source>
</evidence>
<proteinExistence type="predicted"/>
<dbReference type="RefSeq" id="WP_344728120.1">
    <property type="nucleotide sequence ID" value="NZ_BAAAUS010000049.1"/>
</dbReference>
<feature type="transmembrane region" description="Helical" evidence="6">
    <location>
        <begin position="321"/>
        <end position="340"/>
    </location>
</feature>
<keyword evidence="4 6" id="KW-1133">Transmembrane helix</keyword>
<name>A0ABW4F7C9_9PSEU</name>
<keyword evidence="2" id="KW-0813">Transport</keyword>
<dbReference type="Pfam" id="PF07690">
    <property type="entry name" value="MFS_1"/>
    <property type="match status" value="1"/>
</dbReference>
<feature type="transmembrane region" description="Helical" evidence="6">
    <location>
        <begin position="408"/>
        <end position="430"/>
    </location>
</feature>
<feature type="transmembrane region" description="Helical" evidence="6">
    <location>
        <begin position="147"/>
        <end position="170"/>
    </location>
</feature>
<dbReference type="InterPro" id="IPR011701">
    <property type="entry name" value="MFS"/>
</dbReference>
<dbReference type="PANTHER" id="PTHR43791:SF36">
    <property type="entry name" value="TRANSPORTER, PUTATIVE (AFU_ORTHOLOGUE AFUA_6G08340)-RELATED"/>
    <property type="match status" value="1"/>
</dbReference>
<feature type="transmembrane region" description="Helical" evidence="6">
    <location>
        <begin position="19"/>
        <end position="36"/>
    </location>
</feature>
<comment type="caution">
    <text evidence="8">The sequence shown here is derived from an EMBL/GenBank/DDBJ whole genome shotgun (WGS) entry which is preliminary data.</text>
</comment>
<evidence type="ECO:0000313" key="9">
    <source>
        <dbReference type="Proteomes" id="UP001597114"/>
    </source>
</evidence>
<keyword evidence="3 6" id="KW-0812">Transmembrane</keyword>
<feature type="transmembrane region" description="Helical" evidence="6">
    <location>
        <begin position="85"/>
        <end position="107"/>
    </location>
</feature>
<organism evidence="8 9">
    <name type="scientific">Pseudonocardia yunnanensis</name>
    <dbReference type="NCBI Taxonomy" id="58107"/>
    <lineage>
        <taxon>Bacteria</taxon>
        <taxon>Bacillati</taxon>
        <taxon>Actinomycetota</taxon>
        <taxon>Actinomycetes</taxon>
        <taxon>Pseudonocardiales</taxon>
        <taxon>Pseudonocardiaceae</taxon>
        <taxon>Pseudonocardia</taxon>
    </lineage>
</organism>
<keyword evidence="5 6" id="KW-0472">Membrane</keyword>
<evidence type="ECO:0000256" key="4">
    <source>
        <dbReference type="ARBA" id="ARBA00022989"/>
    </source>
</evidence>
<evidence type="ECO:0000313" key="8">
    <source>
        <dbReference type="EMBL" id="MFD1522655.1"/>
    </source>
</evidence>
<feature type="domain" description="Major facilitator superfamily (MFS) profile" evidence="7">
    <location>
        <begin position="23"/>
        <end position="435"/>
    </location>
</feature>
<dbReference type="PANTHER" id="PTHR43791">
    <property type="entry name" value="PERMEASE-RELATED"/>
    <property type="match status" value="1"/>
</dbReference>
<sequence length="451" mass="48500">MAAADATTDRAVETAVRTAMWRLLPFLGLCYLLNYVDRVNVGFAALKMNPDLGLSAAAYGLGAGLFFIGYFFFEVPSNVILHRVGARIWIARIMITWGVVASATAFVQGEISFYIVRFLLGVAEAGFFPGVILYLTYWFPRERRAKVVALFFLAVPLSSVLGAPISTLLIQNGDGALGFDAGWRFMFFVEGIPVVLVGALVLLLLPERPGRAHWLTEPQRRALEQRIVDEDAAQVPQETGLLAGLRDRRVVALSVVYFGVVFGLYVLAFFLPQVVSDLQEQFGVRFSLVEIGLITAVPYVVASAVMVLNARHSDHTGERRLHIAVPALVGAVSVAVALYLNSPYLVMAAMTLCAVGVFAVTPVIWQLPSQFLTGVGAAAGIALINSFGNLSGFLGPYLTGWLQDLTGSFRAGMLVVAAFMTLAAVIALLLRPERASDEATSAAGATPEAHG</sequence>
<feature type="transmembrane region" description="Helical" evidence="6">
    <location>
        <begin position="250"/>
        <end position="271"/>
    </location>
</feature>
<dbReference type="PROSITE" id="PS50850">
    <property type="entry name" value="MFS"/>
    <property type="match status" value="1"/>
</dbReference>
<feature type="transmembrane region" description="Helical" evidence="6">
    <location>
        <begin position="346"/>
        <end position="364"/>
    </location>
</feature>
<accession>A0ABW4F7C9</accession>
<dbReference type="SUPFAM" id="SSF103473">
    <property type="entry name" value="MFS general substrate transporter"/>
    <property type="match status" value="1"/>
</dbReference>